<feature type="signal peptide" evidence="1">
    <location>
        <begin position="1"/>
        <end position="21"/>
    </location>
</feature>
<dbReference type="Proteomes" id="UP000095131">
    <property type="component" value="Unassembled WGS sequence"/>
</dbReference>
<gene>
    <name evidence="2" type="ORF">VSF3289_04093</name>
</gene>
<dbReference type="OrthoDB" id="5906572at2"/>
<dbReference type="EMBL" id="MDCJ01000007">
    <property type="protein sequence ID" value="ODS04953.1"/>
    <property type="molecule type" value="Genomic_DNA"/>
</dbReference>
<dbReference type="PATRIC" id="fig|45658.8.peg.4073"/>
<keyword evidence="1" id="KW-0732">Signal</keyword>
<feature type="chain" id="PRO_5009139319" description="DUF2059 domain-containing protein" evidence="1">
    <location>
        <begin position="22"/>
        <end position="146"/>
    </location>
</feature>
<evidence type="ECO:0000256" key="1">
    <source>
        <dbReference type="SAM" id="SignalP"/>
    </source>
</evidence>
<evidence type="ECO:0008006" key="4">
    <source>
        <dbReference type="Google" id="ProtNLM"/>
    </source>
</evidence>
<organism evidence="2 3">
    <name type="scientific">Vibrio scophthalmi</name>
    <dbReference type="NCBI Taxonomy" id="45658"/>
    <lineage>
        <taxon>Bacteria</taxon>
        <taxon>Pseudomonadati</taxon>
        <taxon>Pseudomonadota</taxon>
        <taxon>Gammaproteobacteria</taxon>
        <taxon>Vibrionales</taxon>
        <taxon>Vibrionaceae</taxon>
        <taxon>Vibrio</taxon>
    </lineage>
</organism>
<name>A0A1E3WGM7_9VIBR</name>
<proteinExistence type="predicted"/>
<accession>A0A1E3WGM7</accession>
<dbReference type="RefSeq" id="WP_069447994.1">
    <property type="nucleotide sequence ID" value="NZ_MDCJ01000007.1"/>
</dbReference>
<evidence type="ECO:0000313" key="2">
    <source>
        <dbReference type="EMBL" id="ODS04953.1"/>
    </source>
</evidence>
<dbReference type="AlphaFoldDB" id="A0A1E3WGM7"/>
<comment type="caution">
    <text evidence="2">The sequence shown here is derived from an EMBL/GenBank/DDBJ whole genome shotgun (WGS) entry which is preliminary data.</text>
</comment>
<protein>
    <recommendedName>
        <fullName evidence="4">DUF2059 domain-containing protein</fullName>
    </recommendedName>
</protein>
<sequence>MKRLKIASMAVALSVASMAHAELMTQDQLNSLFQDASTSPAALVEKFSQYPAADNLVPFLKETAKQRNEILPQVITHAFIKYPEHIDLIVQTARELGLSNQDITIAAIEAGIDPTIIAEATAAGIEAVAETPVPNAPTKKDPISAN</sequence>
<evidence type="ECO:0000313" key="3">
    <source>
        <dbReference type="Proteomes" id="UP000095131"/>
    </source>
</evidence>
<reference evidence="2 3" key="1">
    <citation type="submission" date="2016-08" db="EMBL/GenBank/DDBJ databases">
        <title>Genome sequencing of Vibrio scophthalmi strain FP3289, an isolated from Paralichthys olivaceus.</title>
        <authorList>
            <person name="Han H.-J."/>
        </authorList>
    </citation>
    <scope>NUCLEOTIDE SEQUENCE [LARGE SCALE GENOMIC DNA]</scope>
    <source>
        <strain evidence="2 3">FP3289</strain>
    </source>
</reference>